<accession>A0AAP8QEU5</accession>
<dbReference type="EMBL" id="PRKQ01000010">
    <property type="protein sequence ID" value="PPB03093.1"/>
    <property type="molecule type" value="Genomic_DNA"/>
</dbReference>
<dbReference type="AlphaFoldDB" id="A0AAP8QEU5"/>
<dbReference type="GO" id="GO:0000150">
    <property type="term" value="F:DNA strand exchange activity"/>
    <property type="evidence" value="ECO:0007669"/>
    <property type="project" value="InterPro"/>
</dbReference>
<evidence type="ECO:0000256" key="1">
    <source>
        <dbReference type="SAM" id="Coils"/>
    </source>
</evidence>
<dbReference type="InterPro" id="IPR025827">
    <property type="entry name" value="Zn_ribbon_recom_dom"/>
</dbReference>
<dbReference type="Pfam" id="PF07508">
    <property type="entry name" value="Recombinase"/>
    <property type="match status" value="1"/>
</dbReference>
<comment type="caution">
    <text evidence="4">The sequence shown here is derived from an EMBL/GenBank/DDBJ whole genome shotgun (WGS) entry which is preliminary data.</text>
</comment>
<organism evidence="4 5">
    <name type="scientific">Brevibacillus laterosporus</name>
    <name type="common">Bacillus laterosporus</name>
    <dbReference type="NCBI Taxonomy" id="1465"/>
    <lineage>
        <taxon>Bacteria</taxon>
        <taxon>Bacillati</taxon>
        <taxon>Bacillota</taxon>
        <taxon>Bacilli</taxon>
        <taxon>Bacillales</taxon>
        <taxon>Paenibacillaceae</taxon>
        <taxon>Brevibacillus</taxon>
    </lineage>
</organism>
<dbReference type="SMART" id="SM00857">
    <property type="entry name" value="Resolvase"/>
    <property type="match status" value="1"/>
</dbReference>
<feature type="domain" description="Recombinase" evidence="3">
    <location>
        <begin position="163"/>
        <end position="299"/>
    </location>
</feature>
<dbReference type="PANTHER" id="PTHR30461">
    <property type="entry name" value="DNA-INVERTASE FROM LAMBDOID PROPHAGE"/>
    <property type="match status" value="1"/>
</dbReference>
<dbReference type="PROSITE" id="PS51737">
    <property type="entry name" value="RECOMBINASE_DNA_BIND"/>
    <property type="match status" value="1"/>
</dbReference>
<protein>
    <submittedName>
        <fullName evidence="4">Recombinase family protein</fullName>
    </submittedName>
</protein>
<dbReference type="InterPro" id="IPR050639">
    <property type="entry name" value="SSR_resolvase"/>
</dbReference>
<evidence type="ECO:0000313" key="4">
    <source>
        <dbReference type="EMBL" id="PPB03093.1"/>
    </source>
</evidence>
<dbReference type="SUPFAM" id="SSF53041">
    <property type="entry name" value="Resolvase-like"/>
    <property type="match status" value="1"/>
</dbReference>
<dbReference type="Gene3D" id="3.40.50.1390">
    <property type="entry name" value="Resolvase, N-terminal catalytic domain"/>
    <property type="match status" value="1"/>
</dbReference>
<feature type="domain" description="Resolvase/invertase-type recombinase catalytic" evidence="2">
    <location>
        <begin position="3"/>
        <end position="155"/>
    </location>
</feature>
<evidence type="ECO:0000313" key="5">
    <source>
        <dbReference type="Proteomes" id="UP000239759"/>
    </source>
</evidence>
<dbReference type="Pfam" id="PF00239">
    <property type="entry name" value="Resolvase"/>
    <property type="match status" value="1"/>
</dbReference>
<proteinExistence type="predicted"/>
<feature type="coiled-coil region" evidence="1">
    <location>
        <begin position="385"/>
        <end position="458"/>
    </location>
</feature>
<sequence>MDRVAIYLRKSRADLEAESRGEGETLAKHKKALLKVAKHLNLNIIRIREEIVSGESLLYRPEMQELLKEVEAHQYDAVLVMDMDRLGRGNMQEQGLILETFRQSKTKIITPRKTYDLEDEWDEEYSEFEAFMARKELKIINRRLQGGRIRSIEDGNYIGTRPPYGYLIEKKGKERYLIPHPEQAPVVKMIFEWYAHDDYQQRLGTSNIANHLNELGYRTYTEKLWTAASILVIIKNAVYIGRVQWKKTSYRKSTDVTKKSEKKLRPPEEWIDAKGKHAPLVTEELFHKAQEILKKKYHVPYQLVNGITNPFAGVIKCDLCGSSMVYRPYGNNAAHLKCYNQHCKNKSSRFDYVENAIIKNLKKWLKQYKANWDTYKEPETSTNSIELKEIALKSLTREIEELENQKSKLHDFLERGIYDEKTYLDRSQNLATRMDVTKAAIIKANEELRLEIQREKAQHDIIPTVETVIDLYEKSDDSAEKNHLIKSILDKVIYRKEKYQRNDQFEITLYPKLPKKNDT</sequence>
<dbReference type="CDD" id="cd00338">
    <property type="entry name" value="Ser_Recombinase"/>
    <property type="match status" value="1"/>
</dbReference>
<dbReference type="InterPro" id="IPR011109">
    <property type="entry name" value="DNA_bind_recombinase_dom"/>
</dbReference>
<dbReference type="PROSITE" id="PS51736">
    <property type="entry name" value="RECOMBINASES_3"/>
    <property type="match status" value="1"/>
</dbReference>
<name>A0AAP8QEU5_BRELA</name>
<evidence type="ECO:0000259" key="3">
    <source>
        <dbReference type="PROSITE" id="PS51737"/>
    </source>
</evidence>
<dbReference type="PANTHER" id="PTHR30461:SF23">
    <property type="entry name" value="DNA RECOMBINASE-RELATED"/>
    <property type="match status" value="1"/>
</dbReference>
<evidence type="ECO:0000259" key="2">
    <source>
        <dbReference type="PROSITE" id="PS51736"/>
    </source>
</evidence>
<dbReference type="Gene3D" id="3.90.1750.20">
    <property type="entry name" value="Putative Large Serine Recombinase, Chain B, Domain 2"/>
    <property type="match status" value="1"/>
</dbReference>
<gene>
    <name evidence="4" type="ORF">C4A77_10020</name>
</gene>
<dbReference type="RefSeq" id="WP_104031699.1">
    <property type="nucleotide sequence ID" value="NZ_JARMDU010000009.1"/>
</dbReference>
<dbReference type="InterPro" id="IPR038109">
    <property type="entry name" value="DNA_bind_recomb_sf"/>
</dbReference>
<dbReference type="InterPro" id="IPR006119">
    <property type="entry name" value="Resolv_N"/>
</dbReference>
<dbReference type="GO" id="GO:0003677">
    <property type="term" value="F:DNA binding"/>
    <property type="evidence" value="ECO:0007669"/>
    <property type="project" value="InterPro"/>
</dbReference>
<dbReference type="Proteomes" id="UP000239759">
    <property type="component" value="Unassembled WGS sequence"/>
</dbReference>
<keyword evidence="1" id="KW-0175">Coiled coil</keyword>
<dbReference type="InterPro" id="IPR036162">
    <property type="entry name" value="Resolvase-like_N_sf"/>
</dbReference>
<reference evidence="4 5" key="1">
    <citation type="submission" date="2018-02" db="EMBL/GenBank/DDBJ databases">
        <title>Comparative analysis of genomes of three Brevibacillus laterosporus strains producers of potent antimicrobials isolated from silage.</title>
        <authorList>
            <person name="Kojic M."/>
            <person name="Miljkovic M."/>
            <person name="Studholme D."/>
            <person name="Filipic B."/>
        </authorList>
    </citation>
    <scope>NUCLEOTIDE SEQUENCE [LARGE SCALE GENOMIC DNA]</scope>
    <source>
        <strain evidence="4 5">BGSP11</strain>
    </source>
</reference>
<dbReference type="Pfam" id="PF13408">
    <property type="entry name" value="Zn_ribbon_recom"/>
    <property type="match status" value="1"/>
</dbReference>